<name>A0ABU3P785_9BURK</name>
<reference evidence="2" key="1">
    <citation type="submission" date="2023-09" db="EMBL/GenBank/DDBJ databases">
        <title>Paucibacter sp. APW11 Genome sequencing and assembly.</title>
        <authorList>
            <person name="Kim I."/>
        </authorList>
    </citation>
    <scope>NUCLEOTIDE SEQUENCE</scope>
    <source>
        <strain evidence="2">APW11</strain>
    </source>
</reference>
<evidence type="ECO:0000313" key="3">
    <source>
        <dbReference type="Proteomes" id="UP001246372"/>
    </source>
</evidence>
<keyword evidence="3" id="KW-1185">Reference proteome</keyword>
<feature type="signal peptide" evidence="1">
    <location>
        <begin position="1"/>
        <end position="18"/>
    </location>
</feature>
<evidence type="ECO:0000313" key="2">
    <source>
        <dbReference type="EMBL" id="MDT8998457.1"/>
    </source>
</evidence>
<evidence type="ECO:0000256" key="1">
    <source>
        <dbReference type="SAM" id="SignalP"/>
    </source>
</evidence>
<sequence length="282" mass="30979">MRTLCALGLMMLSCAARAAAAGGAPAVEHIIWLQADASKPNPIVAYLAKQLPEIKHEPLATNALRSWQMIERGEHACRPTTVRTAAREAQAYFADTMLAPPAELIVRRDKLTALPRNAAGEVDLETLLRQGRLQGAYLRGRSFGERIDSLLQAQASNKSLTDYATAGFGTRLQDMLAHGRSDYLIDAQGALEQMRRRELAADDFVGLPIQGSTAPLVLGIACPRTPWGLAAIRTIDRTLGTPAGAEMLRQTGRAWLDADTAERLRPQFDEFYLRRSKPQYQD</sequence>
<proteinExistence type="predicted"/>
<gene>
    <name evidence="2" type="ORF">RQP53_04115</name>
</gene>
<organism evidence="2 3">
    <name type="scientific">Roseateles aquae</name>
    <dbReference type="NCBI Taxonomy" id="3077235"/>
    <lineage>
        <taxon>Bacteria</taxon>
        <taxon>Pseudomonadati</taxon>
        <taxon>Pseudomonadota</taxon>
        <taxon>Betaproteobacteria</taxon>
        <taxon>Burkholderiales</taxon>
        <taxon>Sphaerotilaceae</taxon>
        <taxon>Roseateles</taxon>
    </lineage>
</organism>
<comment type="caution">
    <text evidence="2">The sequence shown here is derived from an EMBL/GenBank/DDBJ whole genome shotgun (WGS) entry which is preliminary data.</text>
</comment>
<evidence type="ECO:0008006" key="4">
    <source>
        <dbReference type="Google" id="ProtNLM"/>
    </source>
</evidence>
<dbReference type="RefSeq" id="WP_315648798.1">
    <property type="nucleotide sequence ID" value="NZ_JAVXZY010000001.1"/>
</dbReference>
<accession>A0ABU3P785</accession>
<feature type="chain" id="PRO_5045135726" description="Solute-binding protein family 3/N-terminal domain-containing protein" evidence="1">
    <location>
        <begin position="19"/>
        <end position="282"/>
    </location>
</feature>
<dbReference type="EMBL" id="JAVXZY010000001">
    <property type="protein sequence ID" value="MDT8998457.1"/>
    <property type="molecule type" value="Genomic_DNA"/>
</dbReference>
<keyword evidence="1" id="KW-0732">Signal</keyword>
<dbReference type="Proteomes" id="UP001246372">
    <property type="component" value="Unassembled WGS sequence"/>
</dbReference>
<protein>
    <recommendedName>
        <fullName evidence="4">Solute-binding protein family 3/N-terminal domain-containing protein</fullName>
    </recommendedName>
</protein>